<evidence type="ECO:0000259" key="1">
    <source>
        <dbReference type="Pfam" id="PF20274"/>
    </source>
</evidence>
<dbReference type="Proteomes" id="UP000223891">
    <property type="component" value="Segment"/>
</dbReference>
<feature type="domain" description="Cyclic-phosphate processing Receiver" evidence="1">
    <location>
        <begin position="1"/>
        <end position="97"/>
    </location>
</feature>
<organism evidence="2 3">
    <name type="scientific">Pectobacterium phage vB_PcaM_CBB</name>
    <dbReference type="NCBI Taxonomy" id="2772511"/>
    <lineage>
        <taxon>Viruses</taxon>
        <taxon>Duplodnaviria</taxon>
        <taxon>Heunggongvirae</taxon>
        <taxon>Uroviricota</taxon>
        <taxon>Caudoviricetes</taxon>
        <taxon>Mimasvirus</taxon>
        <taxon>Mimasvirus CBB</taxon>
    </lineage>
</organism>
<name>A0A1L2CVE6_9CAUD</name>
<dbReference type="Pfam" id="PF20274">
    <property type="entry name" value="cREC_REC"/>
    <property type="match status" value="1"/>
</dbReference>
<evidence type="ECO:0000313" key="3">
    <source>
        <dbReference type="Proteomes" id="UP000223891"/>
    </source>
</evidence>
<reference evidence="3" key="1">
    <citation type="submission" date="2016-01" db="EMBL/GenBank/DDBJ databases">
        <title>Isolation and Characterization of Enterobacteria phage CBB.</title>
        <authorList>
            <person name="Buttimer C.T.H."/>
            <person name="Hendrix H."/>
            <person name="Alexandre H."/>
            <person name="O'Mahony J."/>
            <person name="Lavigne R."/>
            <person name="Coffey A."/>
        </authorList>
    </citation>
    <scope>NUCLEOTIDE SEQUENCE [LARGE SCALE GENOMIC DNA]</scope>
</reference>
<gene>
    <name evidence="2" type="ORF">CBB_438</name>
</gene>
<accession>A0A1L2CVE6</accession>
<protein>
    <recommendedName>
        <fullName evidence="1">Cyclic-phosphate processing Receiver domain-containing protein</fullName>
    </recommendedName>
</protein>
<keyword evidence="3" id="KW-1185">Reference proteome</keyword>
<dbReference type="InterPro" id="IPR046909">
    <property type="entry name" value="cREC_REC"/>
</dbReference>
<evidence type="ECO:0000313" key="2">
    <source>
        <dbReference type="EMBL" id="AMM44001.1"/>
    </source>
</evidence>
<sequence length="121" mass="14346">MKVYIDDIRDPQKYLTAEQAEGIVWLKEWWEAKRFLIEHSSEIEVIHFDHYMDEPTLTGTDLFMMVAGDCMWGDKENWPNVKTIYLHSSDEDSIEELMENYAEPMHKAGVEVINNSQRNNY</sequence>
<proteinExistence type="predicted"/>
<dbReference type="EMBL" id="KU574722">
    <property type="protein sequence ID" value="AMM44001.1"/>
    <property type="molecule type" value="Genomic_DNA"/>
</dbReference>